<comment type="caution">
    <text evidence="5">Lacks conserved residue(s) required for the propagation of feature annotation.</text>
</comment>
<dbReference type="OrthoDB" id="10040024at2759"/>
<dbReference type="PANTHER" id="PTHR23427">
    <property type="entry name" value="SURFEIT LOCUS PROTEIN"/>
    <property type="match status" value="1"/>
</dbReference>
<keyword evidence="5" id="KW-0999">Mitochondrion inner membrane</keyword>
<keyword evidence="4 5" id="KW-0472">Membrane</keyword>
<dbReference type="InterPro" id="IPR045214">
    <property type="entry name" value="Surf1/Surf4"/>
</dbReference>
<dbReference type="PROSITE" id="PS50895">
    <property type="entry name" value="SURF1"/>
    <property type="match status" value="1"/>
</dbReference>
<keyword evidence="5" id="KW-0496">Mitochondrion</keyword>
<evidence type="ECO:0000256" key="1">
    <source>
        <dbReference type="ARBA" id="ARBA00004370"/>
    </source>
</evidence>
<feature type="transmembrane region" description="Helical" evidence="5">
    <location>
        <begin position="294"/>
        <end position="313"/>
    </location>
</feature>
<gene>
    <name evidence="6" type="ORF">M011DRAFT_491681</name>
</gene>
<accession>A0A6A6VQ63</accession>
<dbReference type="InterPro" id="IPR002994">
    <property type="entry name" value="Surf1/Shy1"/>
</dbReference>
<comment type="similarity">
    <text evidence="5">Belongs to the SURF1 family.</text>
</comment>
<dbReference type="GO" id="GO:0033617">
    <property type="term" value="P:mitochondrial respiratory chain complex IV assembly"/>
    <property type="evidence" value="ECO:0007669"/>
    <property type="project" value="TreeGrafter"/>
</dbReference>
<name>A0A6A6VQ63_9PLEO</name>
<keyword evidence="3 5" id="KW-1133">Transmembrane helix</keyword>
<comment type="subcellular location">
    <subcellularLocation>
        <location evidence="1">Membrane</location>
    </subcellularLocation>
    <subcellularLocation>
        <location evidence="5">Mitochondrion inner membrane</location>
        <topology evidence="5">Multi-pass membrane protein</topology>
    </subcellularLocation>
</comment>
<comment type="function">
    <text evidence="5">Probably involved in the biogenesis of the COX complex.</text>
</comment>
<dbReference type="PANTHER" id="PTHR23427:SF2">
    <property type="entry name" value="SURFEIT LOCUS PROTEIN 1"/>
    <property type="match status" value="1"/>
</dbReference>
<dbReference type="Pfam" id="PF02104">
    <property type="entry name" value="SURF1"/>
    <property type="match status" value="1"/>
</dbReference>
<dbReference type="Proteomes" id="UP000799440">
    <property type="component" value="Unassembled WGS sequence"/>
</dbReference>
<dbReference type="AlphaFoldDB" id="A0A6A6VQ63"/>
<dbReference type="EMBL" id="MU006561">
    <property type="protein sequence ID" value="KAF2752333.1"/>
    <property type="molecule type" value="Genomic_DNA"/>
</dbReference>
<evidence type="ECO:0000313" key="7">
    <source>
        <dbReference type="Proteomes" id="UP000799440"/>
    </source>
</evidence>
<evidence type="ECO:0000256" key="3">
    <source>
        <dbReference type="ARBA" id="ARBA00022989"/>
    </source>
</evidence>
<organism evidence="6 7">
    <name type="scientific">Sporormia fimetaria CBS 119925</name>
    <dbReference type="NCBI Taxonomy" id="1340428"/>
    <lineage>
        <taxon>Eukaryota</taxon>
        <taxon>Fungi</taxon>
        <taxon>Dikarya</taxon>
        <taxon>Ascomycota</taxon>
        <taxon>Pezizomycotina</taxon>
        <taxon>Dothideomycetes</taxon>
        <taxon>Pleosporomycetidae</taxon>
        <taxon>Pleosporales</taxon>
        <taxon>Sporormiaceae</taxon>
        <taxon>Sporormia</taxon>
    </lineage>
</organism>
<evidence type="ECO:0000256" key="4">
    <source>
        <dbReference type="ARBA" id="ARBA00023136"/>
    </source>
</evidence>
<proteinExistence type="inferred from homology"/>
<evidence type="ECO:0000256" key="2">
    <source>
        <dbReference type="ARBA" id="ARBA00022692"/>
    </source>
</evidence>
<evidence type="ECO:0000256" key="5">
    <source>
        <dbReference type="RuleBase" id="RU363076"/>
    </source>
</evidence>
<dbReference type="GO" id="GO:0005743">
    <property type="term" value="C:mitochondrial inner membrane"/>
    <property type="evidence" value="ECO:0007669"/>
    <property type="project" value="UniProtKB-SubCell"/>
</dbReference>
<dbReference type="CDD" id="cd06662">
    <property type="entry name" value="SURF1"/>
    <property type="match status" value="1"/>
</dbReference>
<sequence length="330" mass="37926">MSRPNPFLNLFRRSYTTQTAKSTHSPKRPIPQCLRNRLHTHLTHQQRLNHGPSNPNGIDPNFVSILDRPAKMARVGKQHGPGLIILALIPLTAFALGCWQVKRLGWKTDLIARYEDRLTFPPLELPLRIDPDAISEFDYRKVWAKGRLRHDQEMLIGPRILDGENGYIVVTPLERVDERGNKSKILCCRGWIKADAKAEWYRKQSGGQPEGEVVIEGLLRQAPKKNMFTPVNKPETNEWFFPDVQQMAEHTGSQPVWVEETMTPDMLTNYYREPRGIPIGRAPTVNLKNNHTQYIFTWYALSAATAIMFYMVVKKPISGVKARVRHSSEW</sequence>
<reference evidence="6" key="1">
    <citation type="journal article" date="2020" name="Stud. Mycol.">
        <title>101 Dothideomycetes genomes: a test case for predicting lifestyles and emergence of pathogens.</title>
        <authorList>
            <person name="Haridas S."/>
            <person name="Albert R."/>
            <person name="Binder M."/>
            <person name="Bloem J."/>
            <person name="Labutti K."/>
            <person name="Salamov A."/>
            <person name="Andreopoulos B."/>
            <person name="Baker S."/>
            <person name="Barry K."/>
            <person name="Bills G."/>
            <person name="Bluhm B."/>
            <person name="Cannon C."/>
            <person name="Castanera R."/>
            <person name="Culley D."/>
            <person name="Daum C."/>
            <person name="Ezra D."/>
            <person name="Gonzalez J."/>
            <person name="Henrissat B."/>
            <person name="Kuo A."/>
            <person name="Liang C."/>
            <person name="Lipzen A."/>
            <person name="Lutzoni F."/>
            <person name="Magnuson J."/>
            <person name="Mondo S."/>
            <person name="Nolan M."/>
            <person name="Ohm R."/>
            <person name="Pangilinan J."/>
            <person name="Park H.-J."/>
            <person name="Ramirez L."/>
            <person name="Alfaro M."/>
            <person name="Sun H."/>
            <person name="Tritt A."/>
            <person name="Yoshinaga Y."/>
            <person name="Zwiers L.-H."/>
            <person name="Turgeon B."/>
            <person name="Goodwin S."/>
            <person name="Spatafora J."/>
            <person name="Crous P."/>
            <person name="Grigoriev I."/>
        </authorList>
    </citation>
    <scope>NUCLEOTIDE SEQUENCE</scope>
    <source>
        <strain evidence="6">CBS 119925</strain>
    </source>
</reference>
<evidence type="ECO:0000313" key="6">
    <source>
        <dbReference type="EMBL" id="KAF2752333.1"/>
    </source>
</evidence>
<keyword evidence="2 5" id="KW-0812">Transmembrane</keyword>
<protein>
    <recommendedName>
        <fullName evidence="5">SURF1-like protein</fullName>
    </recommendedName>
</protein>
<keyword evidence="7" id="KW-1185">Reference proteome</keyword>